<keyword evidence="3" id="KW-0378">Hydrolase</keyword>
<reference evidence="6" key="2">
    <citation type="journal article" date="2021" name="Microorganisms">
        <title>Bacterial Dimethylsulfoniopropionate Biosynthesis in the East China Sea.</title>
        <authorList>
            <person name="Liu J."/>
            <person name="Zhang Y."/>
            <person name="Liu J."/>
            <person name="Zhong H."/>
            <person name="Williams B.T."/>
            <person name="Zheng Y."/>
            <person name="Curson A.R.J."/>
            <person name="Sun C."/>
            <person name="Sun H."/>
            <person name="Song D."/>
            <person name="Wagner Mackenzie B."/>
            <person name="Bermejo Martinez A."/>
            <person name="Todd J.D."/>
            <person name="Zhang X.H."/>
        </authorList>
    </citation>
    <scope>NUCLEOTIDE SEQUENCE</scope>
    <source>
        <strain evidence="6">AESS21</strain>
    </source>
</reference>
<evidence type="ECO:0000256" key="4">
    <source>
        <dbReference type="ARBA" id="ARBA00022833"/>
    </source>
</evidence>
<keyword evidence="4" id="KW-0862">Zinc</keyword>
<dbReference type="Pfam" id="PF02633">
    <property type="entry name" value="Creatininase"/>
    <property type="match status" value="1"/>
</dbReference>
<keyword evidence="2" id="KW-0479">Metal-binding</keyword>
<name>A0A944CGS9_9HYPH</name>
<dbReference type="SUPFAM" id="SSF102215">
    <property type="entry name" value="Creatininase"/>
    <property type="match status" value="1"/>
</dbReference>
<evidence type="ECO:0000256" key="1">
    <source>
        <dbReference type="ARBA" id="ARBA00001947"/>
    </source>
</evidence>
<dbReference type="AlphaFoldDB" id="A0A944CGS9"/>
<organism evidence="6 7">
    <name type="scientific">Roseibium polysiphoniae</name>
    <dbReference type="NCBI Taxonomy" id="2571221"/>
    <lineage>
        <taxon>Bacteria</taxon>
        <taxon>Pseudomonadati</taxon>
        <taxon>Pseudomonadota</taxon>
        <taxon>Alphaproteobacteria</taxon>
        <taxon>Hyphomicrobiales</taxon>
        <taxon>Stappiaceae</taxon>
        <taxon>Roseibium</taxon>
    </lineage>
</organism>
<reference evidence="6" key="1">
    <citation type="submission" date="2018-08" db="EMBL/GenBank/DDBJ databases">
        <authorList>
            <person name="Jin W."/>
            <person name="Wang H."/>
            <person name="Yang Y."/>
            <person name="Li M."/>
            <person name="Liu J."/>
        </authorList>
    </citation>
    <scope>NUCLEOTIDE SEQUENCE</scope>
    <source>
        <strain evidence="6">AESS21</strain>
    </source>
</reference>
<sequence>MKLSDMNWRDVEAAVARDPRCILPVGSTEQHAQLSLSVDSILAERVSQEAAEPLNIPVYPVVSYGLAPYFTAFPGTVSLRVETMMALIRDIVASMRRSGFKQILIVNAHGGNNPIGALSQELMADFGDVSIRFHNWWNAPRTWAKVQELDPTGSHANWMENYPWTRLPHAPAPAESKTLFDFAMMRASPPEELRTLIGDGAFGGPYQRSDEDMLALWKIGVEEVREALGGPWPELSAKDA</sequence>
<dbReference type="PANTHER" id="PTHR35005">
    <property type="entry name" value="3-DEHYDRO-SCYLLO-INOSOSE HYDROLASE"/>
    <property type="match status" value="1"/>
</dbReference>
<comment type="similarity">
    <text evidence="5">Belongs to the creatininase superfamily.</text>
</comment>
<gene>
    <name evidence="6" type="ORF">DYI23_21185</name>
</gene>
<evidence type="ECO:0000313" key="7">
    <source>
        <dbReference type="Proteomes" id="UP000705379"/>
    </source>
</evidence>
<comment type="caution">
    <text evidence="6">The sequence shown here is derived from an EMBL/GenBank/DDBJ whole genome shotgun (WGS) entry which is preliminary data.</text>
</comment>
<dbReference type="GO" id="GO:0009231">
    <property type="term" value="P:riboflavin biosynthetic process"/>
    <property type="evidence" value="ECO:0007669"/>
    <property type="project" value="TreeGrafter"/>
</dbReference>
<dbReference type="RefSeq" id="WP_213218083.1">
    <property type="nucleotide sequence ID" value="NZ_QTKU01000008.1"/>
</dbReference>
<accession>A0A944CGS9</accession>
<proteinExistence type="inferred from homology"/>
<dbReference type="InterPro" id="IPR003785">
    <property type="entry name" value="Creatininase/forma_Hydrolase"/>
</dbReference>
<dbReference type="GO" id="GO:0016811">
    <property type="term" value="F:hydrolase activity, acting on carbon-nitrogen (but not peptide) bonds, in linear amides"/>
    <property type="evidence" value="ECO:0007669"/>
    <property type="project" value="TreeGrafter"/>
</dbReference>
<dbReference type="GO" id="GO:0046872">
    <property type="term" value="F:metal ion binding"/>
    <property type="evidence" value="ECO:0007669"/>
    <property type="project" value="UniProtKB-KW"/>
</dbReference>
<dbReference type="Proteomes" id="UP000705379">
    <property type="component" value="Unassembled WGS sequence"/>
</dbReference>
<evidence type="ECO:0000256" key="2">
    <source>
        <dbReference type="ARBA" id="ARBA00022723"/>
    </source>
</evidence>
<dbReference type="EMBL" id="QTKU01000008">
    <property type="protein sequence ID" value="MBS8262754.1"/>
    <property type="molecule type" value="Genomic_DNA"/>
</dbReference>
<evidence type="ECO:0000256" key="5">
    <source>
        <dbReference type="ARBA" id="ARBA00024029"/>
    </source>
</evidence>
<dbReference type="PANTHER" id="PTHR35005:SF1">
    <property type="entry name" value="2-AMINO-5-FORMYLAMINO-6-RIBOSYLAMINOPYRIMIDIN-4(3H)-ONE 5'-MONOPHOSPHATE DEFORMYLASE"/>
    <property type="match status" value="1"/>
</dbReference>
<protein>
    <submittedName>
        <fullName evidence="6">Creatininase family protein</fullName>
    </submittedName>
</protein>
<dbReference type="InterPro" id="IPR024087">
    <property type="entry name" value="Creatininase-like_sf"/>
</dbReference>
<comment type="cofactor">
    <cofactor evidence="1">
        <name>Zn(2+)</name>
        <dbReference type="ChEBI" id="CHEBI:29105"/>
    </cofactor>
</comment>
<evidence type="ECO:0000313" key="6">
    <source>
        <dbReference type="EMBL" id="MBS8262754.1"/>
    </source>
</evidence>
<dbReference type="Gene3D" id="3.40.50.10310">
    <property type="entry name" value="Creatininase"/>
    <property type="match status" value="1"/>
</dbReference>
<evidence type="ECO:0000256" key="3">
    <source>
        <dbReference type="ARBA" id="ARBA00022801"/>
    </source>
</evidence>